<feature type="domain" description="WSC" evidence="3">
    <location>
        <begin position="144"/>
        <end position="240"/>
    </location>
</feature>
<organism evidence="4 5">
    <name type="scientific">Mycena citricolor</name>
    <dbReference type="NCBI Taxonomy" id="2018698"/>
    <lineage>
        <taxon>Eukaryota</taxon>
        <taxon>Fungi</taxon>
        <taxon>Dikarya</taxon>
        <taxon>Basidiomycota</taxon>
        <taxon>Agaricomycotina</taxon>
        <taxon>Agaricomycetes</taxon>
        <taxon>Agaricomycetidae</taxon>
        <taxon>Agaricales</taxon>
        <taxon>Marasmiineae</taxon>
        <taxon>Mycenaceae</taxon>
        <taxon>Mycena</taxon>
    </lineage>
</organism>
<feature type="signal peptide" evidence="2">
    <location>
        <begin position="1"/>
        <end position="18"/>
    </location>
</feature>
<dbReference type="InterPro" id="IPR051589">
    <property type="entry name" value="Sialate-O-sulfotransferase"/>
</dbReference>
<feature type="domain" description="WSC" evidence="3">
    <location>
        <begin position="33"/>
        <end position="127"/>
    </location>
</feature>
<keyword evidence="1" id="KW-0677">Repeat</keyword>
<keyword evidence="2" id="KW-0732">Signal</keyword>
<evidence type="ECO:0000313" key="4">
    <source>
        <dbReference type="EMBL" id="CAK5269047.1"/>
    </source>
</evidence>
<keyword evidence="5" id="KW-1185">Reference proteome</keyword>
<accession>A0AAD2H4W7</accession>
<dbReference type="EMBL" id="CAVNYO010000138">
    <property type="protein sequence ID" value="CAK5269047.1"/>
    <property type="molecule type" value="Genomic_DNA"/>
</dbReference>
<name>A0AAD2H4W7_9AGAR</name>
<reference evidence="4" key="1">
    <citation type="submission" date="2023-11" db="EMBL/GenBank/DDBJ databases">
        <authorList>
            <person name="De Vega J J."/>
            <person name="De Vega J J."/>
        </authorList>
    </citation>
    <scope>NUCLEOTIDE SEQUENCE</scope>
</reference>
<comment type="caution">
    <text evidence="4">The sequence shown here is derived from an EMBL/GenBank/DDBJ whole genome shotgun (WGS) entry which is preliminary data.</text>
</comment>
<feature type="chain" id="PRO_5042079737" description="WSC domain-containing protein" evidence="2">
    <location>
        <begin position="19"/>
        <end position="250"/>
    </location>
</feature>
<dbReference type="SMART" id="SM00321">
    <property type="entry name" value="WSC"/>
    <property type="match status" value="2"/>
</dbReference>
<gene>
    <name evidence="4" type="ORF">MYCIT1_LOCUS12490</name>
</gene>
<dbReference type="Proteomes" id="UP001295794">
    <property type="component" value="Unassembled WGS sequence"/>
</dbReference>
<dbReference type="Pfam" id="PF01822">
    <property type="entry name" value="WSC"/>
    <property type="match status" value="2"/>
</dbReference>
<evidence type="ECO:0000256" key="1">
    <source>
        <dbReference type="ARBA" id="ARBA00022737"/>
    </source>
</evidence>
<evidence type="ECO:0000259" key="3">
    <source>
        <dbReference type="PROSITE" id="PS51212"/>
    </source>
</evidence>
<dbReference type="InterPro" id="IPR002889">
    <property type="entry name" value="WSC_carb-bd"/>
</dbReference>
<protein>
    <recommendedName>
        <fullName evidence="3">WSC domain-containing protein</fullName>
    </recommendedName>
</protein>
<evidence type="ECO:0000256" key="2">
    <source>
        <dbReference type="SAM" id="SignalP"/>
    </source>
</evidence>
<dbReference type="PANTHER" id="PTHR45964">
    <property type="entry name" value="WSCD FAMILY MEMBER CG9164"/>
    <property type="match status" value="1"/>
</dbReference>
<dbReference type="AlphaFoldDB" id="A0AAD2H4W7"/>
<evidence type="ECO:0000313" key="5">
    <source>
        <dbReference type="Proteomes" id="UP001295794"/>
    </source>
</evidence>
<dbReference type="PROSITE" id="PS51212">
    <property type="entry name" value="WSC"/>
    <property type="match status" value="2"/>
</dbReference>
<sequence>MTRILVLTALLTARLSLAKFQNPLMSVTVPQSPWVTQGCFVDSIEKRTLSGPSFKDTTYMSVGVCRSFCAARALPYSGVEYGVECFCASSFNPTGLVADIDDCNMPCAGDATDVCGAADRVQVSYYTDEFKPAHTPKYVGDHKRWEYTGCFADSVDKRVLTDGPGLGTYVPEGITITECTGICQNLNFKYAGLEYSRECWCGNSIGDATKTADNQCDLRCEGKNDELCGGADRITIYKDTSDEDMDHNVC</sequence>
<dbReference type="PANTHER" id="PTHR45964:SF5">
    <property type="entry name" value="WSCD FAMILY MEMBER CG9164"/>
    <property type="match status" value="1"/>
</dbReference>
<proteinExistence type="predicted"/>